<dbReference type="Gene3D" id="3.40.1760.10">
    <property type="entry name" value="YfbM-like super family"/>
    <property type="match status" value="1"/>
</dbReference>
<name>A0ABS4NYS6_9BACL</name>
<evidence type="ECO:0000313" key="1">
    <source>
        <dbReference type="EMBL" id="MBP2115222.1"/>
    </source>
</evidence>
<dbReference type="EMBL" id="JAGGLV010000024">
    <property type="protein sequence ID" value="MBP2115222.1"/>
    <property type="molecule type" value="Genomic_DNA"/>
</dbReference>
<dbReference type="Proteomes" id="UP000773462">
    <property type="component" value="Unassembled WGS sequence"/>
</dbReference>
<dbReference type="SUPFAM" id="SSF111069">
    <property type="entry name" value="Hypothetical protein yfbM"/>
    <property type="match status" value="1"/>
</dbReference>
<dbReference type="RefSeq" id="WP_209878177.1">
    <property type="nucleotide sequence ID" value="NZ_JAGGLV010000024.1"/>
</dbReference>
<organism evidence="1 2">
    <name type="scientific">Paenibacillus silagei</name>
    <dbReference type="NCBI Taxonomy" id="1670801"/>
    <lineage>
        <taxon>Bacteria</taxon>
        <taxon>Bacillati</taxon>
        <taxon>Bacillota</taxon>
        <taxon>Bacilli</taxon>
        <taxon>Bacillales</taxon>
        <taxon>Paenibacillaceae</taxon>
        <taxon>Paenibacillus</taxon>
    </lineage>
</organism>
<gene>
    <name evidence="1" type="ORF">J2Z70_005408</name>
</gene>
<comment type="caution">
    <text evidence="1">The sequence shown here is derived from an EMBL/GenBank/DDBJ whole genome shotgun (WGS) entry which is preliminary data.</text>
</comment>
<evidence type="ECO:0008006" key="3">
    <source>
        <dbReference type="Google" id="ProtNLM"/>
    </source>
</evidence>
<reference evidence="1 2" key="1">
    <citation type="submission" date="2021-03" db="EMBL/GenBank/DDBJ databases">
        <title>Genomic Encyclopedia of Type Strains, Phase IV (KMG-IV): sequencing the most valuable type-strain genomes for metagenomic binning, comparative biology and taxonomic classification.</title>
        <authorList>
            <person name="Goeker M."/>
        </authorList>
    </citation>
    <scope>NUCLEOTIDE SEQUENCE [LARGE SCALE GENOMIC DNA]</scope>
    <source>
        <strain evidence="1 2">DSM 101953</strain>
    </source>
</reference>
<keyword evidence="2" id="KW-1185">Reference proteome</keyword>
<sequence>MAIRGYYFAMEDELVQQIAAGSTPLASLNIDKYPGLDIDRTWEGIHYLLCGDISDGPAPLGYVVPLHSDQGIEFGAYGAFCLRAGQVAEALDAILRLDEAQLRLRYDFRTMAEEEVYPLDPDTVSDDDADAFFAYLLQFFTEIQRFYSQTVAAGKGIIFYLF</sequence>
<proteinExistence type="predicted"/>
<dbReference type="InterPro" id="IPR035944">
    <property type="entry name" value="YfbM-like_sf"/>
</dbReference>
<accession>A0ABS4NYS6</accession>
<dbReference type="InterPro" id="IPR015068">
    <property type="entry name" value="DUF1877"/>
</dbReference>
<protein>
    <recommendedName>
        <fullName evidence="3">DUF1877 family protein</fullName>
    </recommendedName>
</protein>
<dbReference type="Pfam" id="PF08974">
    <property type="entry name" value="DUF1877"/>
    <property type="match status" value="1"/>
</dbReference>
<evidence type="ECO:0000313" key="2">
    <source>
        <dbReference type="Proteomes" id="UP000773462"/>
    </source>
</evidence>